<dbReference type="AlphaFoldDB" id="A0A7X2ZFG8"/>
<dbReference type="Pfam" id="PF09084">
    <property type="entry name" value="NMT1"/>
    <property type="match status" value="1"/>
</dbReference>
<feature type="domain" description="Solute-binding protein family 3/N-terminal" evidence="3">
    <location>
        <begin position="50"/>
        <end position="296"/>
    </location>
</feature>
<comment type="similarity">
    <text evidence="1">Belongs to the bacterial solute-binding protein SsuA/TauA family.</text>
</comment>
<evidence type="ECO:0000313" key="4">
    <source>
        <dbReference type="EMBL" id="MUG73894.1"/>
    </source>
</evidence>
<keyword evidence="5" id="KW-1185">Reference proteome</keyword>
<feature type="chain" id="PRO_5039335238" evidence="2">
    <location>
        <begin position="24"/>
        <end position="376"/>
    </location>
</feature>
<accession>A0A7X2ZFG8</accession>
<protein>
    <submittedName>
        <fullName evidence="4">ABC transporter substrate-binding protein</fullName>
    </submittedName>
</protein>
<dbReference type="Gene3D" id="3.40.190.10">
    <property type="entry name" value="Periplasmic binding protein-like II"/>
    <property type="match status" value="2"/>
</dbReference>
<dbReference type="SUPFAM" id="SSF53850">
    <property type="entry name" value="Periplasmic binding protein-like II"/>
    <property type="match status" value="1"/>
</dbReference>
<proteinExistence type="inferred from homology"/>
<gene>
    <name evidence="4" type="ORF">GNP93_25140</name>
</gene>
<dbReference type="EMBL" id="WNZX01000035">
    <property type="protein sequence ID" value="MUG73894.1"/>
    <property type="molecule type" value="Genomic_DNA"/>
</dbReference>
<reference evidence="4 5" key="1">
    <citation type="submission" date="2019-11" db="EMBL/GenBank/DDBJ databases">
        <title>Draft genome sequences of five Paenibacillus species of dairy origin.</title>
        <authorList>
            <person name="Olajide A.M."/>
            <person name="Chen S."/>
            <person name="Lapointe G."/>
        </authorList>
    </citation>
    <scope>NUCLEOTIDE SEQUENCE [LARGE SCALE GENOMIC DNA]</scope>
    <source>
        <strain evidence="4 5">2CS3</strain>
    </source>
</reference>
<dbReference type="Proteomes" id="UP000450917">
    <property type="component" value="Unassembled WGS sequence"/>
</dbReference>
<name>A0A7X2ZFG8_9BACL</name>
<dbReference type="PANTHER" id="PTHR30024:SF45">
    <property type="entry name" value="ABC TRANSPORTER SUBSTRATE-BINDING PROTEIN"/>
    <property type="match status" value="1"/>
</dbReference>
<evidence type="ECO:0000259" key="3">
    <source>
        <dbReference type="SMART" id="SM00062"/>
    </source>
</evidence>
<dbReference type="PANTHER" id="PTHR30024">
    <property type="entry name" value="ALIPHATIC SULFONATES-BINDING PROTEIN-RELATED"/>
    <property type="match status" value="1"/>
</dbReference>
<evidence type="ECO:0000256" key="1">
    <source>
        <dbReference type="ARBA" id="ARBA00010742"/>
    </source>
</evidence>
<evidence type="ECO:0000313" key="5">
    <source>
        <dbReference type="Proteomes" id="UP000450917"/>
    </source>
</evidence>
<organism evidence="4 5">
    <name type="scientific">Paenibacillus validus</name>
    <dbReference type="NCBI Taxonomy" id="44253"/>
    <lineage>
        <taxon>Bacteria</taxon>
        <taxon>Bacillati</taxon>
        <taxon>Bacillota</taxon>
        <taxon>Bacilli</taxon>
        <taxon>Bacillales</taxon>
        <taxon>Paenibacillaceae</taxon>
        <taxon>Paenibacillus</taxon>
    </lineage>
</organism>
<dbReference type="PROSITE" id="PS51257">
    <property type="entry name" value="PROKAR_LIPOPROTEIN"/>
    <property type="match status" value="1"/>
</dbReference>
<dbReference type="InterPro" id="IPR015168">
    <property type="entry name" value="SsuA/THI5"/>
</dbReference>
<comment type="caution">
    <text evidence="4">The sequence shown here is derived from an EMBL/GenBank/DDBJ whole genome shotgun (WGS) entry which is preliminary data.</text>
</comment>
<dbReference type="RefSeq" id="WP_155615764.1">
    <property type="nucleotide sequence ID" value="NZ_WNZX01000035.1"/>
</dbReference>
<keyword evidence="2" id="KW-0732">Signal</keyword>
<dbReference type="SMART" id="SM00062">
    <property type="entry name" value="PBPb"/>
    <property type="match status" value="1"/>
</dbReference>
<feature type="signal peptide" evidence="2">
    <location>
        <begin position="1"/>
        <end position="23"/>
    </location>
</feature>
<evidence type="ECO:0000256" key="2">
    <source>
        <dbReference type="SAM" id="SignalP"/>
    </source>
</evidence>
<dbReference type="InterPro" id="IPR001638">
    <property type="entry name" value="Solute-binding_3/MltF_N"/>
</dbReference>
<sequence>MSNRIRTVSLLLVLVLTSVLLQACGASGSTSETASSSPAGSSAAQAEEATVTIGYQSPTAQTWGALIIKNKKLFEKHLKEVAPDSRVKVEWFDAPAGSVLNNNMNGGKIQISFLGDMPSLLNGVLGITQPNYHSVFLAFDGKGVQGRNQAILVPKGSDIKAIADLKGKTISTPIGSSAHRMLLDSLRKEGLVDQVTVVDQSVTVGMQSIEQNKIAAHSTWEPYPTLMQQKGIGTVLQFGEATQIDYLAGVVANLDWAKANKAYVIAFLRALNEAHEFARNNPEETAKIFEEESKFPHEVCVKMVQNIRFNAAVYKKDLNTLNGSIEFLSSIGKLQKKLDLNAFVDDSYLREAIQSTGGTYLTDAELQGDWIQGKVY</sequence>